<dbReference type="Proteomes" id="UP000674234">
    <property type="component" value="Unassembled WGS sequence"/>
</dbReference>
<comment type="caution">
    <text evidence="4">The sequence shown here is derived from an EMBL/GenBank/DDBJ whole genome shotgun (WGS) entry which is preliminary data.</text>
</comment>
<protein>
    <recommendedName>
        <fullName evidence="3">Carrier domain-containing protein</fullName>
    </recommendedName>
</protein>
<dbReference type="SMART" id="SM00823">
    <property type="entry name" value="PKS_PP"/>
    <property type="match status" value="1"/>
</dbReference>
<evidence type="ECO:0000313" key="4">
    <source>
        <dbReference type="EMBL" id="MBP2707785.1"/>
    </source>
</evidence>
<proteinExistence type="predicted"/>
<dbReference type="GO" id="GO:0044550">
    <property type="term" value="P:secondary metabolite biosynthetic process"/>
    <property type="evidence" value="ECO:0007669"/>
    <property type="project" value="TreeGrafter"/>
</dbReference>
<dbReference type="PROSITE" id="PS50075">
    <property type="entry name" value="CARRIER"/>
    <property type="match status" value="1"/>
</dbReference>
<dbReference type="GO" id="GO:0031177">
    <property type="term" value="F:phosphopantetheine binding"/>
    <property type="evidence" value="ECO:0007669"/>
    <property type="project" value="InterPro"/>
</dbReference>
<gene>
    <name evidence="4" type="ORF">JOL79_28795</name>
</gene>
<organism evidence="4 5">
    <name type="scientific">Microbispora oryzae</name>
    <dbReference type="NCBI Taxonomy" id="2806554"/>
    <lineage>
        <taxon>Bacteria</taxon>
        <taxon>Bacillati</taxon>
        <taxon>Actinomycetota</taxon>
        <taxon>Actinomycetes</taxon>
        <taxon>Streptosporangiales</taxon>
        <taxon>Streptosporangiaceae</taxon>
        <taxon>Microbispora</taxon>
    </lineage>
</organism>
<keyword evidence="2" id="KW-0597">Phosphoprotein</keyword>
<evidence type="ECO:0000259" key="3">
    <source>
        <dbReference type="PROSITE" id="PS50075"/>
    </source>
</evidence>
<dbReference type="GO" id="GO:0043041">
    <property type="term" value="P:amino acid activation for nonribosomal peptide biosynthetic process"/>
    <property type="evidence" value="ECO:0007669"/>
    <property type="project" value="TreeGrafter"/>
</dbReference>
<dbReference type="AlphaFoldDB" id="A0A941AKS9"/>
<accession>A0A941AKS9</accession>
<feature type="domain" description="Carrier" evidence="3">
    <location>
        <begin position="4"/>
        <end position="77"/>
    </location>
</feature>
<keyword evidence="5" id="KW-1185">Reference proteome</keyword>
<dbReference type="Pfam" id="PF00550">
    <property type="entry name" value="PP-binding"/>
    <property type="match status" value="1"/>
</dbReference>
<reference evidence="4" key="1">
    <citation type="submission" date="2021-02" db="EMBL/GenBank/DDBJ databases">
        <title>Draft genome sequence of Microbispora sp. RL4-1S isolated from rice leaves in Thailand.</title>
        <authorList>
            <person name="Muangham S."/>
            <person name="Duangmal K."/>
        </authorList>
    </citation>
    <scope>NUCLEOTIDE SEQUENCE</scope>
    <source>
        <strain evidence="4">RL4-1S</strain>
    </source>
</reference>
<dbReference type="InterPro" id="IPR009081">
    <property type="entry name" value="PP-bd_ACP"/>
</dbReference>
<evidence type="ECO:0000256" key="1">
    <source>
        <dbReference type="ARBA" id="ARBA00022450"/>
    </source>
</evidence>
<dbReference type="GO" id="GO:0005829">
    <property type="term" value="C:cytosol"/>
    <property type="evidence" value="ECO:0007669"/>
    <property type="project" value="TreeGrafter"/>
</dbReference>
<evidence type="ECO:0000313" key="5">
    <source>
        <dbReference type="Proteomes" id="UP000674234"/>
    </source>
</evidence>
<dbReference type="InterPro" id="IPR020806">
    <property type="entry name" value="PKS_PP-bd"/>
</dbReference>
<sequence>MSQVAGGELVPRLTAIWEAELGVAVAPDDDFFDLGGDSLLALAVARQAAAAGMPMQPAAVLRHPTVAALADAVRRGTA</sequence>
<dbReference type="EMBL" id="JAFCNB010000023">
    <property type="protein sequence ID" value="MBP2707785.1"/>
    <property type="molecule type" value="Genomic_DNA"/>
</dbReference>
<dbReference type="InterPro" id="IPR006162">
    <property type="entry name" value="Ppantetheine_attach_site"/>
</dbReference>
<evidence type="ECO:0000256" key="2">
    <source>
        <dbReference type="ARBA" id="ARBA00022553"/>
    </source>
</evidence>
<dbReference type="PROSITE" id="PS00012">
    <property type="entry name" value="PHOSPHOPANTETHEINE"/>
    <property type="match status" value="1"/>
</dbReference>
<name>A0A941AKS9_9ACTN</name>
<dbReference type="SUPFAM" id="SSF47336">
    <property type="entry name" value="ACP-like"/>
    <property type="match status" value="1"/>
</dbReference>
<dbReference type="Gene3D" id="1.10.1200.10">
    <property type="entry name" value="ACP-like"/>
    <property type="match status" value="1"/>
</dbReference>
<keyword evidence="1" id="KW-0596">Phosphopantetheine</keyword>
<dbReference type="PANTHER" id="PTHR45527:SF14">
    <property type="entry name" value="PLIPASTATIN SYNTHASE SUBUNIT B"/>
    <property type="match status" value="1"/>
</dbReference>
<dbReference type="InterPro" id="IPR036736">
    <property type="entry name" value="ACP-like_sf"/>
</dbReference>
<dbReference type="PANTHER" id="PTHR45527">
    <property type="entry name" value="NONRIBOSOMAL PEPTIDE SYNTHETASE"/>
    <property type="match status" value="1"/>
</dbReference>
<dbReference type="RefSeq" id="WP_210159049.1">
    <property type="nucleotide sequence ID" value="NZ_JAFCNB010000023.1"/>
</dbReference>